<name>A0ABW5BTH3_9BACI</name>
<comment type="caution">
    <text evidence="3">The sequence shown here is derived from an EMBL/GenBank/DDBJ whole genome shotgun (WGS) entry which is preliminary data.</text>
</comment>
<sequence>MQNNRYWIGVASRDHVKNAVQGGFAQLCHGKQTPLKKMNTGDWIIYYSPKVKFKESTPHQKFTAIGKVLADDVIQVDMGNNFIPFRRSIDFISCNETPIQPLISQLSFIKSTKYWGYTFRYGHLEISEKDFKLIAENMVNEKEISIF</sequence>
<keyword evidence="4" id="KW-1185">Reference proteome</keyword>
<organism evidence="3 4">
    <name type="scientific">Metabacillus endolithicus</name>
    <dbReference type="NCBI Taxonomy" id="1535204"/>
    <lineage>
        <taxon>Bacteria</taxon>
        <taxon>Bacillati</taxon>
        <taxon>Bacillota</taxon>
        <taxon>Bacilli</taxon>
        <taxon>Bacillales</taxon>
        <taxon>Bacillaceae</taxon>
        <taxon>Metabacillus</taxon>
    </lineage>
</organism>
<dbReference type="EMBL" id="JBHUIK010000001">
    <property type="protein sequence ID" value="MFD2212110.1"/>
    <property type="molecule type" value="Genomic_DNA"/>
</dbReference>
<dbReference type="Proteomes" id="UP001597318">
    <property type="component" value="Unassembled WGS sequence"/>
</dbReference>
<protein>
    <recommendedName>
        <fullName evidence="1">UPF0310 protein ACFSKK_00100</fullName>
    </recommendedName>
</protein>
<evidence type="ECO:0000313" key="3">
    <source>
        <dbReference type="EMBL" id="MFD2212110.1"/>
    </source>
</evidence>
<dbReference type="NCBIfam" id="NF002616">
    <property type="entry name" value="PRK02268.1-2"/>
    <property type="match status" value="1"/>
</dbReference>
<comment type="similarity">
    <text evidence="1">Belongs to the UPF0310 family.</text>
</comment>
<proteinExistence type="inferred from homology"/>
<dbReference type="Gene3D" id="3.10.590.10">
    <property type="entry name" value="ph1033 like domains"/>
    <property type="match status" value="1"/>
</dbReference>
<feature type="domain" description="EVE" evidence="2">
    <location>
        <begin position="5"/>
        <end position="136"/>
    </location>
</feature>
<dbReference type="RefSeq" id="WP_247343059.1">
    <property type="nucleotide sequence ID" value="NZ_CP095550.1"/>
</dbReference>
<dbReference type="Pfam" id="PF01878">
    <property type="entry name" value="EVE"/>
    <property type="match status" value="1"/>
</dbReference>
<evidence type="ECO:0000256" key="1">
    <source>
        <dbReference type="HAMAP-Rule" id="MF_00771"/>
    </source>
</evidence>
<dbReference type="InterPro" id="IPR002740">
    <property type="entry name" value="EVE_domain"/>
</dbReference>
<dbReference type="InterPro" id="IPR022996">
    <property type="entry name" value="UPF0310"/>
</dbReference>
<dbReference type="InterPro" id="IPR015947">
    <property type="entry name" value="PUA-like_sf"/>
</dbReference>
<gene>
    <name evidence="3" type="ORF">ACFSKK_00100</name>
</gene>
<reference evidence="4" key="1">
    <citation type="journal article" date="2019" name="Int. J. Syst. Evol. Microbiol.">
        <title>The Global Catalogue of Microorganisms (GCM) 10K type strain sequencing project: providing services to taxonomists for standard genome sequencing and annotation.</title>
        <authorList>
            <consortium name="The Broad Institute Genomics Platform"/>
            <consortium name="The Broad Institute Genome Sequencing Center for Infectious Disease"/>
            <person name="Wu L."/>
            <person name="Ma J."/>
        </authorList>
    </citation>
    <scope>NUCLEOTIDE SEQUENCE [LARGE SCALE GENOMIC DNA]</scope>
    <source>
        <strain evidence="4">CGMCC 1.15474</strain>
    </source>
</reference>
<evidence type="ECO:0000259" key="2">
    <source>
        <dbReference type="Pfam" id="PF01878"/>
    </source>
</evidence>
<accession>A0ABW5BTH3</accession>
<dbReference type="HAMAP" id="MF_00771">
    <property type="entry name" value="UPF0310"/>
    <property type="match status" value="1"/>
</dbReference>
<dbReference type="SUPFAM" id="SSF88697">
    <property type="entry name" value="PUA domain-like"/>
    <property type="match status" value="1"/>
</dbReference>
<dbReference type="CDD" id="cd21132">
    <property type="entry name" value="EVE-like"/>
    <property type="match status" value="1"/>
</dbReference>
<evidence type="ECO:0000313" key="4">
    <source>
        <dbReference type="Proteomes" id="UP001597318"/>
    </source>
</evidence>